<dbReference type="Proteomes" id="UP000319555">
    <property type="component" value="Unassembled WGS sequence"/>
</dbReference>
<protein>
    <recommendedName>
        <fullName evidence="1">DUF6473 domain-containing protein</fullName>
    </recommendedName>
</protein>
<gene>
    <name evidence="2" type="ORF">SAMN06265380_113109</name>
</gene>
<keyword evidence="3" id="KW-1185">Reference proteome</keyword>
<dbReference type="AlphaFoldDB" id="A0A521ETK2"/>
<organism evidence="2 3">
    <name type="scientific">Ruegeria faecimaris</name>
    <dbReference type="NCBI Taxonomy" id="686389"/>
    <lineage>
        <taxon>Bacteria</taxon>
        <taxon>Pseudomonadati</taxon>
        <taxon>Pseudomonadota</taxon>
        <taxon>Alphaproteobacteria</taxon>
        <taxon>Rhodobacterales</taxon>
        <taxon>Roseobacteraceae</taxon>
        <taxon>Ruegeria</taxon>
    </lineage>
</organism>
<dbReference type="InterPro" id="IPR045524">
    <property type="entry name" value="DUF6473"/>
</dbReference>
<dbReference type="Pfam" id="PF20078">
    <property type="entry name" value="DUF6473"/>
    <property type="match status" value="1"/>
</dbReference>
<feature type="domain" description="DUF6473" evidence="1">
    <location>
        <begin position="2"/>
        <end position="244"/>
    </location>
</feature>
<reference evidence="2 3" key="1">
    <citation type="submission" date="2017-05" db="EMBL/GenBank/DDBJ databases">
        <authorList>
            <person name="Varghese N."/>
            <person name="Submissions S."/>
        </authorList>
    </citation>
    <scope>NUCLEOTIDE SEQUENCE [LARGE SCALE GENOMIC DNA]</scope>
    <source>
        <strain evidence="2 3">DSM 28009</strain>
    </source>
</reference>
<evidence type="ECO:0000259" key="1">
    <source>
        <dbReference type="Pfam" id="PF20078"/>
    </source>
</evidence>
<sequence length="245" mass="27527">MRSLEKSFVACAGGTETFGRFVEQPFAAVLEERLDRRCLNFGSLFCGVDALCDDTELRGLLNQAELCVVQLSDILGQSNRFYRVHPRRNDRFLAPTEDLKSLYPEIDFADVHFVHHLMILLQGRNDARFEVIAEELRRNWIDRIGGLVEALEAPVVLLNLQVLREAESDQPKHGADIRITPQMIEALRPLSAEIVEVTVSVSGQSDELEDMLFGTLQQPMAEYMIGPAAHRSIADALVGPIRNLQ</sequence>
<name>A0A521ETK2_9RHOB</name>
<proteinExistence type="predicted"/>
<accession>A0A521ETK2</accession>
<dbReference type="EMBL" id="FXTE01000013">
    <property type="protein sequence ID" value="SMO87278.1"/>
    <property type="molecule type" value="Genomic_DNA"/>
</dbReference>
<evidence type="ECO:0000313" key="2">
    <source>
        <dbReference type="EMBL" id="SMO87278.1"/>
    </source>
</evidence>
<evidence type="ECO:0000313" key="3">
    <source>
        <dbReference type="Proteomes" id="UP000319555"/>
    </source>
</evidence>